<evidence type="ECO:0000313" key="2">
    <source>
        <dbReference type="Proteomes" id="UP000094008"/>
    </source>
</evidence>
<organism evidence="1 2">
    <name type="scientific">Mycolicibacterium peregrinum</name>
    <name type="common">Mycobacterium peregrinum</name>
    <dbReference type="NCBI Taxonomy" id="43304"/>
    <lineage>
        <taxon>Bacteria</taxon>
        <taxon>Bacillati</taxon>
        <taxon>Actinomycetota</taxon>
        <taxon>Actinomycetes</taxon>
        <taxon>Mycobacteriales</taxon>
        <taxon>Mycobacteriaceae</taxon>
        <taxon>Mycolicibacterium</taxon>
    </lineage>
</organism>
<evidence type="ECO:0000313" key="1">
    <source>
        <dbReference type="EMBL" id="OBB80183.1"/>
    </source>
</evidence>
<reference evidence="2" key="1">
    <citation type="submission" date="2016-06" db="EMBL/GenBank/DDBJ databases">
        <authorList>
            <person name="Sutton G."/>
            <person name="Brinkac L."/>
            <person name="Sanka R."/>
            <person name="Adams M."/>
            <person name="Lau E."/>
            <person name="Mehaffy C."/>
            <person name="Tameris M."/>
            <person name="Hatherill M."/>
            <person name="Hanekom W."/>
            <person name="Mahomed H."/>
            <person name="Mcshane H."/>
        </authorList>
    </citation>
    <scope>NUCLEOTIDE SEQUENCE [LARGE SCALE GENOMIC DNA]</scope>
    <source>
        <strain evidence="2">852002-10433_SCH5171157</strain>
    </source>
</reference>
<name>A0A1A0VAC0_MYCPR</name>
<comment type="caution">
    <text evidence="1">The sequence shown here is derived from an EMBL/GenBank/DDBJ whole genome shotgun (WGS) entry which is preliminary data.</text>
</comment>
<dbReference type="AlphaFoldDB" id="A0A1A0VAC0"/>
<protein>
    <submittedName>
        <fullName evidence="1">Uncharacterized protein</fullName>
    </submittedName>
</protein>
<dbReference type="EMBL" id="LZSY01000195">
    <property type="protein sequence ID" value="OBB80183.1"/>
    <property type="molecule type" value="Genomic_DNA"/>
</dbReference>
<dbReference type="Proteomes" id="UP000094008">
    <property type="component" value="Unassembled WGS sequence"/>
</dbReference>
<proteinExistence type="predicted"/>
<gene>
    <name evidence="1" type="ORF">A5779_11765</name>
</gene>
<accession>A0A1A0VAC0</accession>
<sequence>MGAPAVNVRKTALNVLGATAASTPEHWTDKDIDDYEFEFTIYAARTDNHEDAQRAAAQLTLYDR</sequence>